<accession>A0AAD4DHP8</accession>
<dbReference type="AlphaFoldDB" id="A0AAD4DHP8"/>
<reference evidence="2" key="1">
    <citation type="journal article" date="2020" name="Fungal Divers.">
        <title>Resolving the Mortierellaceae phylogeny through synthesis of multi-gene phylogenetics and phylogenomics.</title>
        <authorList>
            <person name="Vandepol N."/>
            <person name="Liber J."/>
            <person name="Desiro A."/>
            <person name="Na H."/>
            <person name="Kennedy M."/>
            <person name="Barry K."/>
            <person name="Grigoriev I.V."/>
            <person name="Miller A.N."/>
            <person name="O'Donnell K."/>
            <person name="Stajich J.E."/>
            <person name="Bonito G."/>
        </authorList>
    </citation>
    <scope>NUCLEOTIDE SEQUENCE</scope>
    <source>
        <strain evidence="2">NRRL 28262</strain>
    </source>
</reference>
<evidence type="ECO:0000313" key="3">
    <source>
        <dbReference type="Proteomes" id="UP001194580"/>
    </source>
</evidence>
<keyword evidence="3" id="KW-1185">Reference proteome</keyword>
<evidence type="ECO:0000256" key="1">
    <source>
        <dbReference type="SAM" id="MobiDB-lite"/>
    </source>
</evidence>
<evidence type="ECO:0000313" key="2">
    <source>
        <dbReference type="EMBL" id="KAG0278382.1"/>
    </source>
</evidence>
<feature type="non-terminal residue" evidence="2">
    <location>
        <position position="96"/>
    </location>
</feature>
<feature type="region of interest" description="Disordered" evidence="1">
    <location>
        <begin position="1"/>
        <end position="25"/>
    </location>
</feature>
<organism evidence="2 3">
    <name type="scientific">Linnemannia exigua</name>
    <dbReference type="NCBI Taxonomy" id="604196"/>
    <lineage>
        <taxon>Eukaryota</taxon>
        <taxon>Fungi</taxon>
        <taxon>Fungi incertae sedis</taxon>
        <taxon>Mucoromycota</taxon>
        <taxon>Mortierellomycotina</taxon>
        <taxon>Mortierellomycetes</taxon>
        <taxon>Mortierellales</taxon>
        <taxon>Mortierellaceae</taxon>
        <taxon>Linnemannia</taxon>
    </lineage>
</organism>
<sequence length="96" mass="10551">MSKKSYTPTQPGQTPVIHGDIGSDDDTMFVSSQRIRKRDKFLSLFRTSSPEPKVKAKSQNSSPKIVAPRLSTTSTNASVHRLLTVSTHANVETEHA</sequence>
<gene>
    <name evidence="2" type="ORF">BGZ95_004131</name>
</gene>
<protein>
    <submittedName>
        <fullName evidence="2">Uncharacterized protein</fullName>
    </submittedName>
</protein>
<comment type="caution">
    <text evidence="2">The sequence shown here is derived from an EMBL/GenBank/DDBJ whole genome shotgun (WGS) entry which is preliminary data.</text>
</comment>
<name>A0AAD4DHP8_9FUNG</name>
<feature type="region of interest" description="Disordered" evidence="1">
    <location>
        <begin position="49"/>
        <end position="74"/>
    </location>
</feature>
<feature type="compositionally biased region" description="Polar residues" evidence="1">
    <location>
        <begin position="1"/>
        <end position="13"/>
    </location>
</feature>
<dbReference type="EMBL" id="JAAAIL010000200">
    <property type="protein sequence ID" value="KAG0278382.1"/>
    <property type="molecule type" value="Genomic_DNA"/>
</dbReference>
<proteinExistence type="predicted"/>
<dbReference type="Proteomes" id="UP001194580">
    <property type="component" value="Unassembled WGS sequence"/>
</dbReference>